<evidence type="ECO:0000313" key="3">
    <source>
        <dbReference type="Proteomes" id="UP000184364"/>
    </source>
</evidence>
<protein>
    <submittedName>
        <fullName evidence="2">Putative acetyltransferase</fullName>
    </submittedName>
</protein>
<feature type="domain" description="N-acetyltransferase" evidence="1">
    <location>
        <begin position="2"/>
        <end position="155"/>
    </location>
</feature>
<reference evidence="3" key="1">
    <citation type="submission" date="2016-11" db="EMBL/GenBank/DDBJ databases">
        <authorList>
            <person name="Varghese N."/>
            <person name="Submissions S."/>
        </authorList>
    </citation>
    <scope>NUCLEOTIDE SEQUENCE [LARGE SCALE GENOMIC DNA]</scope>
    <source>
        <strain evidence="3">DSM 26899</strain>
    </source>
</reference>
<dbReference type="GO" id="GO:0016747">
    <property type="term" value="F:acyltransferase activity, transferring groups other than amino-acyl groups"/>
    <property type="evidence" value="ECO:0007669"/>
    <property type="project" value="InterPro"/>
</dbReference>
<sequence>MITIRKGNKNDLAQLQQLFVDTIHFVCHKDYNQKQIEAWSSGIENKERWQQVIHHQYILVATEQDKILGFCSLDNGNYIDLLFVHKNHQHQGIALQLYTLIEQEARQQNQKYLTADVSKTAQPFFEKIGFKLIKEQIVTVKGVELTNFKMKKDLI</sequence>
<dbReference type="InterPro" id="IPR000182">
    <property type="entry name" value="GNAT_dom"/>
</dbReference>
<dbReference type="Proteomes" id="UP000184364">
    <property type="component" value="Unassembled WGS sequence"/>
</dbReference>
<accession>A0A1M6UDB6</accession>
<dbReference type="STRING" id="1302687.SAMN05444267_1006131"/>
<dbReference type="Gene3D" id="3.40.630.30">
    <property type="match status" value="1"/>
</dbReference>
<dbReference type="EMBL" id="FRAV01000006">
    <property type="protein sequence ID" value="SHK67163.1"/>
    <property type="molecule type" value="Genomic_DNA"/>
</dbReference>
<dbReference type="Pfam" id="PF13673">
    <property type="entry name" value="Acetyltransf_10"/>
    <property type="match status" value="1"/>
</dbReference>
<organism evidence="2 3">
    <name type="scientific">Chryseobacterium polytrichastri</name>
    <dbReference type="NCBI Taxonomy" id="1302687"/>
    <lineage>
        <taxon>Bacteria</taxon>
        <taxon>Pseudomonadati</taxon>
        <taxon>Bacteroidota</taxon>
        <taxon>Flavobacteriia</taxon>
        <taxon>Flavobacteriales</taxon>
        <taxon>Weeksellaceae</taxon>
        <taxon>Chryseobacterium group</taxon>
        <taxon>Chryseobacterium</taxon>
    </lineage>
</organism>
<keyword evidence="2" id="KW-0808">Transferase</keyword>
<dbReference type="AlphaFoldDB" id="A0A1M6UDB6"/>
<dbReference type="SUPFAM" id="SSF55729">
    <property type="entry name" value="Acyl-CoA N-acyltransferases (Nat)"/>
    <property type="match status" value="1"/>
</dbReference>
<dbReference type="RefSeq" id="WP_073291672.1">
    <property type="nucleotide sequence ID" value="NZ_FRAV01000006.1"/>
</dbReference>
<dbReference type="InterPro" id="IPR016181">
    <property type="entry name" value="Acyl_CoA_acyltransferase"/>
</dbReference>
<evidence type="ECO:0000259" key="1">
    <source>
        <dbReference type="PROSITE" id="PS51186"/>
    </source>
</evidence>
<proteinExistence type="predicted"/>
<dbReference type="PANTHER" id="PTHR43451">
    <property type="entry name" value="ACETYLTRANSFERASE (GNAT) FAMILY PROTEIN"/>
    <property type="match status" value="1"/>
</dbReference>
<keyword evidence="3" id="KW-1185">Reference proteome</keyword>
<evidence type="ECO:0000313" key="2">
    <source>
        <dbReference type="EMBL" id="SHK67163.1"/>
    </source>
</evidence>
<name>A0A1M6UDB6_9FLAO</name>
<dbReference type="PROSITE" id="PS51186">
    <property type="entry name" value="GNAT"/>
    <property type="match status" value="1"/>
</dbReference>
<dbReference type="InterPro" id="IPR052564">
    <property type="entry name" value="N-acetyltrans/Recomb-assoc"/>
</dbReference>
<dbReference type="PANTHER" id="PTHR43451:SF1">
    <property type="entry name" value="ACETYLTRANSFERASE"/>
    <property type="match status" value="1"/>
</dbReference>
<gene>
    <name evidence="2" type="ORF">SAMN05444267_1006131</name>
</gene>
<dbReference type="CDD" id="cd04301">
    <property type="entry name" value="NAT_SF"/>
    <property type="match status" value="1"/>
</dbReference>